<evidence type="ECO:0000313" key="1">
    <source>
        <dbReference type="EMBL" id="MCD2492425.1"/>
    </source>
</evidence>
<dbReference type="AlphaFoldDB" id="A0AAP2RIU2"/>
<dbReference type="NCBIfam" id="TIGR01909">
    <property type="entry name" value="C_GCAxxG_C_C"/>
    <property type="match status" value="1"/>
</dbReference>
<proteinExistence type="predicted"/>
<evidence type="ECO:0000313" key="2">
    <source>
        <dbReference type="Proteomes" id="UP001299265"/>
    </source>
</evidence>
<gene>
    <name evidence="1" type="ORF">LQE92_07230</name>
</gene>
<dbReference type="EMBL" id="JAJNOR010000004">
    <property type="protein sequence ID" value="MCD2492425.1"/>
    <property type="molecule type" value="Genomic_DNA"/>
</dbReference>
<organism evidence="1 2">
    <name type="scientific">Lientehia hominis</name>
    <dbReference type="NCBI Taxonomy" id="2897778"/>
    <lineage>
        <taxon>Bacteria</taxon>
        <taxon>Bacillati</taxon>
        <taxon>Bacillota</taxon>
        <taxon>Clostridia</taxon>
        <taxon>Lachnospirales</taxon>
        <taxon>Lachnospiraceae</taxon>
        <taxon>Lientehia</taxon>
    </lineage>
</organism>
<dbReference type="RefSeq" id="WP_231062326.1">
    <property type="nucleotide sequence ID" value="NZ_JAJNOR010000004.1"/>
</dbReference>
<dbReference type="Pfam" id="PF09719">
    <property type="entry name" value="C_GCAxxG_C_C"/>
    <property type="match status" value="1"/>
</dbReference>
<name>A0AAP2RIU2_9FIRM</name>
<comment type="caution">
    <text evidence="1">The sequence shown here is derived from an EMBL/GenBank/DDBJ whole genome shotgun (WGS) entry which is preliminary data.</text>
</comment>
<accession>A0AAP2RIU2</accession>
<keyword evidence="2" id="KW-1185">Reference proteome</keyword>
<sequence length="161" mass="18043">MERRPKDGNRAECSRAERAAEFFSQGYNCCQSVFLAFYDKYGIEQETALRLACSFGGGMGRMRQVCGAVSGMALVCGLETGNTDCGNQRAKTENYKTMRRLAEAFRKENGSIICGELLGLTDTEKKAETAAPSYRTAEYYKKRPCKELVRCAAEILEKEFY</sequence>
<dbReference type="InterPro" id="IPR010181">
    <property type="entry name" value="CGCAxxGCC_motif"/>
</dbReference>
<reference evidence="1 2" key="1">
    <citation type="submission" date="2021-11" db="EMBL/GenBank/DDBJ databases">
        <title>Lacrimispora sp. nov. NSJ-141 isolated from human feces.</title>
        <authorList>
            <person name="Abdugheni R."/>
        </authorList>
    </citation>
    <scope>NUCLEOTIDE SEQUENCE [LARGE SCALE GENOMIC DNA]</scope>
    <source>
        <strain evidence="1 2">NSJ-141</strain>
    </source>
</reference>
<protein>
    <submittedName>
        <fullName evidence="1">C-GCAxxG-C-C family protein</fullName>
    </submittedName>
</protein>
<dbReference type="Proteomes" id="UP001299265">
    <property type="component" value="Unassembled WGS sequence"/>
</dbReference>